<dbReference type="PANTHER" id="PTHR30204:SF98">
    <property type="entry name" value="HTH-TYPE TRANSCRIPTIONAL REGULATOR ADHR"/>
    <property type="match status" value="1"/>
</dbReference>
<name>A0A3N0EAE0_9ACTN</name>
<dbReference type="PANTHER" id="PTHR30204">
    <property type="entry name" value="REDOX-CYCLING DRUG-SENSING TRANSCRIPTIONAL ACTIVATOR SOXR"/>
    <property type="match status" value="1"/>
</dbReference>
<dbReference type="InterPro" id="IPR000551">
    <property type="entry name" value="MerR-type_HTH_dom"/>
</dbReference>
<dbReference type="Gene3D" id="1.10.1660.10">
    <property type="match status" value="1"/>
</dbReference>
<proteinExistence type="predicted"/>
<dbReference type="InterPro" id="IPR009061">
    <property type="entry name" value="DNA-bd_dom_put_sf"/>
</dbReference>
<feature type="domain" description="HTH merR-type" evidence="2">
    <location>
        <begin position="1"/>
        <end position="71"/>
    </location>
</feature>
<dbReference type="OrthoDB" id="5242095at2"/>
<dbReference type="GO" id="GO:0003677">
    <property type="term" value="F:DNA binding"/>
    <property type="evidence" value="ECO:0007669"/>
    <property type="project" value="UniProtKB-KW"/>
</dbReference>
<evidence type="ECO:0000313" key="3">
    <source>
        <dbReference type="EMBL" id="RNL84823.1"/>
    </source>
</evidence>
<dbReference type="Proteomes" id="UP000269198">
    <property type="component" value="Unassembled WGS sequence"/>
</dbReference>
<gene>
    <name evidence="3" type="ORF">EFW17_11070</name>
</gene>
<comment type="caution">
    <text evidence="3">The sequence shown here is derived from an EMBL/GenBank/DDBJ whole genome shotgun (WGS) entry which is preliminary data.</text>
</comment>
<dbReference type="PRINTS" id="PR00040">
    <property type="entry name" value="HTHMERR"/>
</dbReference>
<dbReference type="InterPro" id="IPR047057">
    <property type="entry name" value="MerR_fam"/>
</dbReference>
<evidence type="ECO:0000259" key="2">
    <source>
        <dbReference type="PROSITE" id="PS50937"/>
    </source>
</evidence>
<protein>
    <submittedName>
        <fullName evidence="3">MerR family transcriptional regulator</fullName>
    </submittedName>
</protein>
<sequence>MVRVSELSRHSGVPVATIKYYLREGLLPKGEATSATQAVYSETHLRRLRLIRALVEGSGVPLTKVRAILDALDDTGVDLHHLLGTVQYALTPETTPTDTPEWREAERNTEELLARLGWRVSPSSPARPRLTHAIATVMGLGYQVGPRTLDTYANAAHMTAERDLDRIDPAAPRERAVEHVAIITALMDQMLVALRALAQEDVSARRLRGTDARY</sequence>
<evidence type="ECO:0000313" key="4">
    <source>
        <dbReference type="Proteomes" id="UP000269198"/>
    </source>
</evidence>
<accession>A0A3N0EAE0</accession>
<dbReference type="AlphaFoldDB" id="A0A3N0EAE0"/>
<dbReference type="PROSITE" id="PS50937">
    <property type="entry name" value="HTH_MERR_2"/>
    <property type="match status" value="1"/>
</dbReference>
<dbReference type="Pfam" id="PF13411">
    <property type="entry name" value="MerR_1"/>
    <property type="match status" value="1"/>
</dbReference>
<reference evidence="3 4" key="1">
    <citation type="submission" date="2018-11" db="EMBL/GenBank/DDBJ databases">
        <title>The genome draft of YIM 96095.</title>
        <authorList>
            <person name="Tang S.-K."/>
            <person name="Chunyu W.-X."/>
            <person name="Feng Y.-Z."/>
        </authorList>
    </citation>
    <scope>NUCLEOTIDE SEQUENCE [LARGE SCALE GENOMIC DNA]</scope>
    <source>
        <strain evidence="3 4">YIM 96095</strain>
    </source>
</reference>
<keyword evidence="1" id="KW-0238">DNA-binding</keyword>
<dbReference type="SMART" id="SM00422">
    <property type="entry name" value="HTH_MERR"/>
    <property type="match status" value="1"/>
</dbReference>
<organism evidence="3 4">
    <name type="scientific">Halostreptopolyspora alba</name>
    <dbReference type="NCBI Taxonomy" id="2487137"/>
    <lineage>
        <taxon>Bacteria</taxon>
        <taxon>Bacillati</taxon>
        <taxon>Actinomycetota</taxon>
        <taxon>Actinomycetes</taxon>
        <taxon>Streptosporangiales</taxon>
        <taxon>Nocardiopsidaceae</taxon>
        <taxon>Halostreptopolyspora</taxon>
    </lineage>
</organism>
<dbReference type="SUPFAM" id="SSF46955">
    <property type="entry name" value="Putative DNA-binding domain"/>
    <property type="match status" value="1"/>
</dbReference>
<dbReference type="EMBL" id="RJMB01000009">
    <property type="protein sequence ID" value="RNL84823.1"/>
    <property type="molecule type" value="Genomic_DNA"/>
</dbReference>
<dbReference type="GO" id="GO:0003700">
    <property type="term" value="F:DNA-binding transcription factor activity"/>
    <property type="evidence" value="ECO:0007669"/>
    <property type="project" value="InterPro"/>
</dbReference>
<keyword evidence="4" id="KW-1185">Reference proteome</keyword>
<evidence type="ECO:0000256" key="1">
    <source>
        <dbReference type="ARBA" id="ARBA00023125"/>
    </source>
</evidence>